<reference evidence="2" key="1">
    <citation type="journal article" date="2009" name="Rice">
        <title>De Novo Next Generation Sequencing of Plant Genomes.</title>
        <authorList>
            <person name="Rounsley S."/>
            <person name="Marri P.R."/>
            <person name="Yu Y."/>
            <person name="He R."/>
            <person name="Sisneros N."/>
            <person name="Goicoechea J.L."/>
            <person name="Lee S.J."/>
            <person name="Angelova A."/>
            <person name="Kudrna D."/>
            <person name="Luo M."/>
            <person name="Affourtit J."/>
            <person name="Desany B."/>
            <person name="Knight J."/>
            <person name="Niazi F."/>
            <person name="Egholm M."/>
            <person name="Wing R.A."/>
        </authorList>
    </citation>
    <scope>NUCLEOTIDE SEQUENCE [LARGE SCALE GENOMIC DNA]</scope>
    <source>
        <strain evidence="2">cv. IRGC 105608</strain>
    </source>
</reference>
<evidence type="ECO:0000313" key="2">
    <source>
        <dbReference type="EnsemblPlants" id="OBART03G08420.1"/>
    </source>
</evidence>
<dbReference type="AlphaFoldDB" id="A0A0D3FFH1"/>
<organism evidence="2">
    <name type="scientific">Oryza barthii</name>
    <dbReference type="NCBI Taxonomy" id="65489"/>
    <lineage>
        <taxon>Eukaryota</taxon>
        <taxon>Viridiplantae</taxon>
        <taxon>Streptophyta</taxon>
        <taxon>Embryophyta</taxon>
        <taxon>Tracheophyta</taxon>
        <taxon>Spermatophyta</taxon>
        <taxon>Magnoliopsida</taxon>
        <taxon>Liliopsida</taxon>
        <taxon>Poales</taxon>
        <taxon>Poaceae</taxon>
        <taxon>BOP clade</taxon>
        <taxon>Oryzoideae</taxon>
        <taxon>Oryzeae</taxon>
        <taxon>Oryzinae</taxon>
        <taxon>Oryza</taxon>
    </lineage>
</organism>
<dbReference type="Gramene" id="OBART03G08420.1">
    <property type="protein sequence ID" value="OBART03G08420.1"/>
    <property type="gene ID" value="OBART03G08420"/>
</dbReference>
<reference evidence="2" key="2">
    <citation type="submission" date="2015-03" db="UniProtKB">
        <authorList>
            <consortium name="EnsemblPlants"/>
        </authorList>
    </citation>
    <scope>IDENTIFICATION</scope>
</reference>
<dbReference type="HOGENOM" id="CLU_067681_0_0_1"/>
<name>A0A0D3FFH1_9ORYZ</name>
<accession>A0A0D3FFH1</accession>
<dbReference type="STRING" id="65489.A0A0D3FFH1"/>
<dbReference type="PaxDb" id="65489-OBART03G08420.1"/>
<keyword evidence="3" id="KW-1185">Reference proteome</keyword>
<protein>
    <submittedName>
        <fullName evidence="2">Uncharacterized protein</fullName>
    </submittedName>
</protein>
<dbReference type="Proteomes" id="UP000026960">
    <property type="component" value="Chromosome 3"/>
</dbReference>
<evidence type="ECO:0000313" key="3">
    <source>
        <dbReference type="Proteomes" id="UP000026960"/>
    </source>
</evidence>
<feature type="region of interest" description="Disordered" evidence="1">
    <location>
        <begin position="69"/>
        <end position="141"/>
    </location>
</feature>
<dbReference type="PANTHER" id="PTHR48436">
    <property type="entry name" value="2, PUTATIVE-RELATED"/>
    <property type="match status" value="1"/>
</dbReference>
<sequence length="243" mass="25951">MAGGTGIGADEQELPLFHPSPCAYYVQSPSAASHTLSHPASESTAIILSPFPDAAFAAPRHSRVVDDATAHDHDVDQEASRLTLSRYSSSRGSNNSFLAADKKLPAGGGHRGRQVLSGRSGGGVDDEEEDDGEGARSGAWRYGVEEEGSSYDVGARGKRTVRLFVAAEGKPMYAAGRGMQDLLESGGGLPLAVTVRARSRYWMVGSLVRLSYRHDAQCVVRLRRTPRRNNAIDASGYTCSTIR</sequence>
<proteinExistence type="predicted"/>
<evidence type="ECO:0000256" key="1">
    <source>
        <dbReference type="SAM" id="MobiDB-lite"/>
    </source>
</evidence>
<dbReference type="EnsemblPlants" id="OBART03G08420.1">
    <property type="protein sequence ID" value="OBART03G08420.1"/>
    <property type="gene ID" value="OBART03G08420"/>
</dbReference>
<dbReference type="eggNOG" id="ENOG502QV4I">
    <property type="taxonomic scope" value="Eukaryota"/>
</dbReference>
<feature type="compositionally biased region" description="Low complexity" evidence="1">
    <location>
        <begin position="80"/>
        <end position="98"/>
    </location>
</feature>
<feature type="compositionally biased region" description="Basic and acidic residues" evidence="1">
    <location>
        <begin position="69"/>
        <end position="79"/>
    </location>
</feature>
<dbReference type="PANTHER" id="PTHR48436:SF1">
    <property type="entry name" value="2, PUTATIVE-RELATED"/>
    <property type="match status" value="1"/>
</dbReference>
<dbReference type="InterPro" id="IPR055276">
    <property type="entry name" value="NHL41-like"/>
</dbReference>